<dbReference type="Proteomes" id="UP001153678">
    <property type="component" value="Unassembled WGS sequence"/>
</dbReference>
<dbReference type="PANTHER" id="PTHR10887">
    <property type="entry name" value="DNA2/NAM7 HELICASE FAMILY"/>
    <property type="match status" value="1"/>
</dbReference>
<reference evidence="2" key="1">
    <citation type="submission" date="2022-08" db="EMBL/GenBank/DDBJ databases">
        <authorList>
            <person name="Kallberg Y."/>
            <person name="Tangrot J."/>
            <person name="Rosling A."/>
        </authorList>
    </citation>
    <scope>NUCLEOTIDE SEQUENCE</scope>
    <source>
        <strain evidence="2">Wild A</strain>
    </source>
</reference>
<dbReference type="GO" id="GO:0031380">
    <property type="term" value="C:nuclear RNA-directed RNA polymerase complex"/>
    <property type="evidence" value="ECO:0007669"/>
    <property type="project" value="TreeGrafter"/>
</dbReference>
<proteinExistence type="predicted"/>
<organism evidence="2 3">
    <name type="scientific">Funneliformis geosporum</name>
    <dbReference type="NCBI Taxonomy" id="1117311"/>
    <lineage>
        <taxon>Eukaryota</taxon>
        <taxon>Fungi</taxon>
        <taxon>Fungi incertae sedis</taxon>
        <taxon>Mucoromycota</taxon>
        <taxon>Glomeromycotina</taxon>
        <taxon>Glomeromycetes</taxon>
        <taxon>Glomerales</taxon>
        <taxon>Glomeraceae</taxon>
        <taxon>Funneliformis</taxon>
    </lineage>
</organism>
<comment type="caution">
    <text evidence="2">The sequence shown here is derived from an EMBL/GenBank/DDBJ whole genome shotgun (WGS) entry which is preliminary data.</text>
</comment>
<dbReference type="InterPro" id="IPR045055">
    <property type="entry name" value="DNA2/NAM7-like"/>
</dbReference>
<dbReference type="SUPFAM" id="SSF52540">
    <property type="entry name" value="P-loop containing nucleoside triphosphate hydrolases"/>
    <property type="match status" value="1"/>
</dbReference>
<evidence type="ECO:0000313" key="2">
    <source>
        <dbReference type="EMBL" id="CAI2199068.1"/>
    </source>
</evidence>
<dbReference type="GO" id="GO:0031048">
    <property type="term" value="P:regulatory ncRNA-mediated heterochromatin formation"/>
    <property type="evidence" value="ECO:0007669"/>
    <property type="project" value="TreeGrafter"/>
</dbReference>
<keyword evidence="3" id="KW-1185">Reference proteome</keyword>
<dbReference type="EMBL" id="CAMKVN010020195">
    <property type="protein sequence ID" value="CAI2199068.1"/>
    <property type="molecule type" value="Genomic_DNA"/>
</dbReference>
<dbReference type="InterPro" id="IPR027417">
    <property type="entry name" value="P-loop_NTPase"/>
</dbReference>
<evidence type="ECO:0000313" key="3">
    <source>
        <dbReference type="Proteomes" id="UP001153678"/>
    </source>
</evidence>
<dbReference type="AlphaFoldDB" id="A0A9W4X057"/>
<dbReference type="Pfam" id="PF13086">
    <property type="entry name" value="AAA_11"/>
    <property type="match status" value="1"/>
</dbReference>
<feature type="domain" description="DNA2/NAM7 helicase helicase" evidence="1">
    <location>
        <begin position="172"/>
        <end position="277"/>
    </location>
</feature>
<protein>
    <submittedName>
        <fullName evidence="2">19744_t:CDS:1</fullName>
    </submittedName>
</protein>
<gene>
    <name evidence="2" type="ORF">FWILDA_LOCUS18888</name>
</gene>
<dbReference type="InterPro" id="IPR041677">
    <property type="entry name" value="DNA2/NAM7_AAA_11"/>
</dbReference>
<dbReference type="PANTHER" id="PTHR10887:SF445">
    <property type="entry name" value="NFX1-TYPE ZINC FINGER-CONTAINING PROTEIN 1"/>
    <property type="match status" value="1"/>
</dbReference>
<feature type="non-terminal residue" evidence="2">
    <location>
        <position position="281"/>
    </location>
</feature>
<evidence type="ECO:0000259" key="1">
    <source>
        <dbReference type="Pfam" id="PF13086"/>
    </source>
</evidence>
<dbReference type="OrthoDB" id="2423195at2759"/>
<dbReference type="Gene3D" id="3.40.50.300">
    <property type="entry name" value="P-loop containing nucleotide triphosphate hydrolases"/>
    <property type="match status" value="1"/>
</dbReference>
<accession>A0A9W4X057</accession>
<dbReference type="GO" id="GO:0004386">
    <property type="term" value="F:helicase activity"/>
    <property type="evidence" value="ECO:0007669"/>
    <property type="project" value="InterPro"/>
</dbReference>
<sequence>MNGNLVCLLLPNPSNKGYSLYFGVVISRDDKSLAKSANYAEIGINFMDPSIYTVALAEISKSDQISLENRFMVESTGVYLEAYYHILKIIQTMNPFTFPFEKYFAPNLQDQKRKNKQGFDVSDDKVDPPMYARAPGFRFDLSSICNDKQVRLNVADTGSYDFTARYINKYGKLDQTQAKALISALTREVALIEGPPGTGKTVVGIEIMKVLLAQQNSNTRLGPILTVCFTNHALDQFLEHLLDDNITTNLVRIGSRTKSEKVKPFNLEEICKNRKRKGNYL</sequence>
<name>A0A9W4X057_9GLOM</name>